<comment type="caution">
    <text evidence="2">The sequence shown here is derived from an EMBL/GenBank/DDBJ whole genome shotgun (WGS) entry which is preliminary data.</text>
</comment>
<feature type="region of interest" description="Disordered" evidence="1">
    <location>
        <begin position="138"/>
        <end position="161"/>
    </location>
</feature>
<dbReference type="Proteomes" id="UP000231501">
    <property type="component" value="Unassembled WGS sequence"/>
</dbReference>
<keyword evidence="3" id="KW-1185">Reference proteome</keyword>
<proteinExistence type="predicted"/>
<accession>A0A2G9C3Y6</accession>
<protein>
    <submittedName>
        <fullName evidence="2">Uncharacterized protein</fullName>
    </submittedName>
</protein>
<gene>
    <name evidence="2" type="ORF">CS062_21195</name>
</gene>
<dbReference type="RefSeq" id="WP_099863560.1">
    <property type="nucleotide sequence ID" value="NZ_PEOG01000077.1"/>
</dbReference>
<evidence type="ECO:0000313" key="2">
    <source>
        <dbReference type="EMBL" id="PIM51151.1"/>
    </source>
</evidence>
<feature type="region of interest" description="Disordered" evidence="1">
    <location>
        <begin position="71"/>
        <end position="123"/>
    </location>
</feature>
<dbReference type="AlphaFoldDB" id="A0A2G9C3Y6"/>
<name>A0A2G9C3Y6_9BURK</name>
<sequence length="161" mass="15884">MLATNVDAIVKAPAAVPNFPDNARLGLGGEVSTMALGNLNYVALSSPSQPRAAGQEVQALPAAMLPSGVGATRDASPAAGGAFEIPDSMANGIATPTGRTSASTSSPGTARAKEAVPGSAAVSVRSANGPLDVFVVDGGLNVNRQPQKDRQQAGANPAPAQ</sequence>
<dbReference type="EMBL" id="PEOG01000077">
    <property type="protein sequence ID" value="PIM51151.1"/>
    <property type="molecule type" value="Genomic_DNA"/>
</dbReference>
<feature type="compositionally biased region" description="Polar residues" evidence="1">
    <location>
        <begin position="97"/>
        <end position="108"/>
    </location>
</feature>
<evidence type="ECO:0000313" key="3">
    <source>
        <dbReference type="Proteomes" id="UP000231501"/>
    </source>
</evidence>
<reference evidence="2 3" key="1">
    <citation type="submission" date="2017-11" db="EMBL/GenBank/DDBJ databases">
        <title>Draft genome sequence of Mitsuaria sp. HWN-4.</title>
        <authorList>
            <person name="Gundlapally S.R."/>
        </authorList>
    </citation>
    <scope>NUCLEOTIDE SEQUENCE [LARGE SCALE GENOMIC DNA]</scope>
    <source>
        <strain evidence="2 3">HWN-4</strain>
    </source>
</reference>
<organism evidence="2 3">
    <name type="scientific">Roseateles chitinivorans</name>
    <dbReference type="NCBI Taxonomy" id="2917965"/>
    <lineage>
        <taxon>Bacteria</taxon>
        <taxon>Pseudomonadati</taxon>
        <taxon>Pseudomonadota</taxon>
        <taxon>Betaproteobacteria</taxon>
        <taxon>Burkholderiales</taxon>
        <taxon>Sphaerotilaceae</taxon>
        <taxon>Roseateles</taxon>
    </lineage>
</organism>
<evidence type="ECO:0000256" key="1">
    <source>
        <dbReference type="SAM" id="MobiDB-lite"/>
    </source>
</evidence>